<dbReference type="Gene3D" id="2.60.120.260">
    <property type="entry name" value="Galactose-binding domain-like"/>
    <property type="match status" value="2"/>
</dbReference>
<organism evidence="3 4">
    <name type="scientific">Paracoccus liaowanqingii</name>
    <dbReference type="NCBI Taxonomy" id="2560053"/>
    <lineage>
        <taxon>Bacteria</taxon>
        <taxon>Pseudomonadati</taxon>
        <taxon>Pseudomonadota</taxon>
        <taxon>Alphaproteobacteria</taxon>
        <taxon>Rhodobacterales</taxon>
        <taxon>Paracoccaceae</taxon>
        <taxon>Paracoccus</taxon>
    </lineage>
</organism>
<dbReference type="Gene3D" id="3.30.379.30">
    <property type="match status" value="1"/>
</dbReference>
<dbReference type="GO" id="GO:0030244">
    <property type="term" value="P:cellulose biosynthetic process"/>
    <property type="evidence" value="ECO:0007669"/>
    <property type="project" value="UniProtKB-KW"/>
</dbReference>
<dbReference type="Proteomes" id="UP000296374">
    <property type="component" value="Chromosome"/>
</dbReference>
<keyword evidence="1" id="KW-0472">Membrane</keyword>
<dbReference type="Gene3D" id="3.30.379.20">
    <property type="match status" value="1"/>
</dbReference>
<keyword evidence="1" id="KW-0812">Transmembrane</keyword>
<evidence type="ECO:0000259" key="2">
    <source>
        <dbReference type="Pfam" id="PF20916"/>
    </source>
</evidence>
<accession>A0A4P7HM69</accession>
<comment type="pathway">
    <text evidence="1">Glycan metabolism; bacterial cellulose biosynthesis.</text>
</comment>
<dbReference type="Pfam" id="PF03170">
    <property type="entry name" value="BcsB"/>
    <property type="match status" value="2"/>
</dbReference>
<dbReference type="Pfam" id="PF20916">
    <property type="entry name" value="BscB_a-b"/>
    <property type="match status" value="1"/>
</dbReference>
<comment type="similarity">
    <text evidence="1">Belongs to the AcsB/BcsB family.</text>
</comment>
<dbReference type="InterPro" id="IPR018513">
    <property type="entry name" value="Cell_synthase_bac"/>
</dbReference>
<keyword evidence="1" id="KW-1003">Cell membrane</keyword>
<dbReference type="GO" id="GO:0005886">
    <property type="term" value="C:plasma membrane"/>
    <property type="evidence" value="ECO:0007669"/>
    <property type="project" value="UniProtKB-SubCell"/>
</dbReference>
<feature type="domain" description="Cellulose synthase subunit B-like C-terminal" evidence="2">
    <location>
        <begin position="594"/>
        <end position="724"/>
    </location>
</feature>
<dbReference type="InterPro" id="IPR048861">
    <property type="entry name" value="BscB-like_C"/>
</dbReference>
<proteinExistence type="inferred from homology"/>
<dbReference type="GO" id="GO:0006011">
    <property type="term" value="P:UDP-alpha-D-glucose metabolic process"/>
    <property type="evidence" value="ECO:0007669"/>
    <property type="project" value="InterPro"/>
</dbReference>
<dbReference type="Gene3D" id="1.20.5.4520">
    <property type="match status" value="1"/>
</dbReference>
<keyword evidence="1" id="KW-0997">Cell inner membrane</keyword>
<evidence type="ECO:0000313" key="4">
    <source>
        <dbReference type="Proteomes" id="UP000296374"/>
    </source>
</evidence>
<protein>
    <recommendedName>
        <fullName evidence="1">Cyclic di-GMP-binding protein</fullName>
    </recommendedName>
    <alternativeName>
        <fullName evidence="1">Cellulose synthase regulatory subunit</fullName>
    </alternativeName>
</protein>
<name>A0A4P7HM69_9RHOB</name>
<dbReference type="UniPathway" id="UPA00694"/>
<keyword evidence="1" id="KW-0973">c-di-GMP</keyword>
<reference evidence="4" key="1">
    <citation type="submission" date="2019-03" db="EMBL/GenBank/DDBJ databases">
        <authorList>
            <person name="Li J."/>
        </authorList>
    </citation>
    <scope>NUCLEOTIDE SEQUENCE [LARGE SCALE GENOMIC DNA]</scope>
    <source>
        <strain evidence="4">2251</strain>
    </source>
</reference>
<comment type="function">
    <text evidence="1">Binds the cellulose synthase activator, bis-(3'-5') cyclic diguanylic acid (c-di-GMP).</text>
</comment>
<evidence type="ECO:0000313" key="3">
    <source>
        <dbReference type="EMBL" id="QBX35296.1"/>
    </source>
</evidence>
<feature type="transmembrane region" description="Helical" evidence="1">
    <location>
        <begin position="699"/>
        <end position="722"/>
    </location>
</feature>
<comment type="subunit">
    <text evidence="1">Tightly associated with the cellulose synthase catalytic subunit.</text>
</comment>
<keyword evidence="1" id="KW-0135">Cellulose biosynthesis</keyword>
<comment type="subcellular location">
    <subcellularLocation>
        <location evidence="1">Cell inner membrane</location>
    </subcellularLocation>
</comment>
<dbReference type="KEGG" id="plia:E4191_11770"/>
<gene>
    <name evidence="3" type="ORF">E4191_11770</name>
</gene>
<dbReference type="EMBL" id="CP038439">
    <property type="protein sequence ID" value="QBX35296.1"/>
    <property type="molecule type" value="Genomic_DNA"/>
</dbReference>
<sequence>MIQLQSVPGQPVEQALVVAPVERDRTLEMQPQGQDWLLPLVAPTAILPQEVRIGESLPAPGILRLTGETASTRLRLDLPASVITPSELRLALRSGVDVLTGSGMLQASVNGADPVEIPLPGASDFTTVSLPSTALVAGANTIALSVRQPHRIFCGPEASFDVWTEIDLSSSGAALTANALRPDAEGFAHAVRAQLARSGSLDLLVEPTVDSAVLREASGVMIASLAGVGRLAVSSFYGLQAPQYAAVALVASERSAVSYRRGASGAIVLQVEYQGDALPDLTGALPMLDAVRPPTARIQPGQATPLSDLGVADILGNTHYFRRDIPFSLPDDWLLLANQKARLTLRYGFSRSLADGAILLVKVNERTVRLLPLDRDGGEILPPLAVGFNASLLNPGRNILSFEMMVPGAPPDQACPIRTTDMLVVLADSTLQIPPSPSMTLPGLAAPFSGLTPARVTVPAEVASDVELQAQALRLASGLSEPLVPNPAVSLSVIRLGNLRLVPLDDAGVTQRQVQDLLLAARPAGAGSAEPLTPAPEAEAEASAPAAPAFRLDETREAGAVDGPGILGRFGAWIGSAFTAQGRLWRDANEFRQTAFLGSQLSLPEWMEGRRGDALLWRPDPAQPEALWLILSPQVAVDTVADRLEGLIANRTAIGEAAVLRADGTWDIWTPIRPPMLRERLAGADLRAILGNYASWSPLIFTLALLGLALLSALPALIYILATRERRN</sequence>
<dbReference type="AlphaFoldDB" id="A0A4P7HM69"/>
<evidence type="ECO:0000256" key="1">
    <source>
        <dbReference type="RuleBase" id="RU365021"/>
    </source>
</evidence>
<keyword evidence="1" id="KW-1133">Transmembrane helix</keyword>